<evidence type="ECO:0000256" key="38">
    <source>
        <dbReference type="ARBA" id="ARBA00079964"/>
    </source>
</evidence>
<accession>A0A5F9DUM8</accession>
<dbReference type="PROSITE" id="PS01036">
    <property type="entry name" value="HSP70_3"/>
    <property type="match status" value="1"/>
</dbReference>
<keyword evidence="13" id="KW-0597">Phosphoprotein</keyword>
<dbReference type="InterPro" id="IPR003598">
    <property type="entry name" value="Ig_sub2"/>
</dbReference>
<dbReference type="Gene3D" id="1.20.1270.10">
    <property type="match status" value="1"/>
</dbReference>
<feature type="domain" description="Ig-like" evidence="42">
    <location>
        <begin position="3"/>
        <end position="115"/>
    </location>
</feature>
<dbReference type="FunFam" id="3.30.420.40:FF:000026">
    <property type="entry name" value="Heat shock protein 70"/>
    <property type="match status" value="1"/>
</dbReference>
<reference evidence="43" key="3">
    <citation type="submission" date="2025-09" db="UniProtKB">
        <authorList>
            <consortium name="Ensembl"/>
        </authorList>
    </citation>
    <scope>IDENTIFICATION</scope>
    <source>
        <strain evidence="43">Thorbecke</strain>
    </source>
</reference>
<dbReference type="InterPro" id="IPR003599">
    <property type="entry name" value="Ig_sub"/>
</dbReference>
<dbReference type="PaxDb" id="9986-ENSOCUP00000013344"/>
<keyword evidence="8" id="KW-0796">Tight junction</keyword>
<dbReference type="Ensembl" id="ENSOCUT00000059709.1">
    <property type="protein sequence ID" value="ENSOCUP00000049230.1"/>
    <property type="gene ID" value="ENSOCUG00000015533.3"/>
</dbReference>
<reference evidence="43" key="2">
    <citation type="submission" date="2025-08" db="UniProtKB">
        <authorList>
            <consortium name="Ensembl"/>
        </authorList>
    </citation>
    <scope>IDENTIFICATION</scope>
    <source>
        <strain evidence="43">Thorbecke</strain>
    </source>
</reference>
<evidence type="ECO:0000256" key="3">
    <source>
        <dbReference type="ARBA" id="ARBA00004435"/>
    </source>
</evidence>
<evidence type="ECO:0000256" key="12">
    <source>
        <dbReference type="ARBA" id="ARBA00022499"/>
    </source>
</evidence>
<evidence type="ECO:0000256" key="31">
    <source>
        <dbReference type="ARBA" id="ARBA00023187"/>
    </source>
</evidence>
<dbReference type="FunFam" id="3.30.420.40:FF:000135">
    <property type="entry name" value="Heat shock cognate 71 kDa protein"/>
    <property type="match status" value="1"/>
</dbReference>
<evidence type="ECO:0000256" key="19">
    <source>
        <dbReference type="ARBA" id="ARBA00022741"/>
    </source>
</evidence>
<keyword evidence="26" id="KW-0346">Stress response</keyword>
<keyword evidence="10" id="KW-0488">Methylation</keyword>
<dbReference type="InterPro" id="IPR013783">
    <property type="entry name" value="Ig-like_fold"/>
</dbReference>
<evidence type="ECO:0000256" key="35">
    <source>
        <dbReference type="ARBA" id="ARBA00042369"/>
    </source>
</evidence>
<evidence type="ECO:0000256" key="37">
    <source>
        <dbReference type="ARBA" id="ARBA00070693"/>
    </source>
</evidence>
<evidence type="ECO:0000256" key="15">
    <source>
        <dbReference type="ARBA" id="ARBA00022692"/>
    </source>
</evidence>
<evidence type="ECO:0000256" key="39">
    <source>
        <dbReference type="ARBA" id="ARBA00082856"/>
    </source>
</evidence>
<dbReference type="InterPro" id="IPR029048">
    <property type="entry name" value="HSP70_C_sf"/>
</dbReference>
<dbReference type="GO" id="GO:0042470">
    <property type="term" value="C:melanosome"/>
    <property type="evidence" value="ECO:0007669"/>
    <property type="project" value="UniProtKB-SubCell"/>
</dbReference>
<evidence type="ECO:0000256" key="2">
    <source>
        <dbReference type="ARBA" id="ARBA00004251"/>
    </source>
</evidence>
<dbReference type="InterPro" id="IPR043129">
    <property type="entry name" value="ATPase_NBD"/>
</dbReference>
<feature type="region of interest" description="Disordered" evidence="40">
    <location>
        <begin position="841"/>
        <end position="873"/>
    </location>
</feature>
<dbReference type="Gene3D" id="2.60.34.10">
    <property type="entry name" value="Substrate Binding Domain Of DNAk, Chain A, domain 1"/>
    <property type="match status" value="1"/>
</dbReference>
<keyword evidence="25" id="KW-0007">Acetylation</keyword>
<dbReference type="PROSITE" id="PS00297">
    <property type="entry name" value="HSP70_1"/>
    <property type="match status" value="1"/>
</dbReference>
<dbReference type="GO" id="GO:0005730">
    <property type="term" value="C:nucleolus"/>
    <property type="evidence" value="ECO:0007669"/>
    <property type="project" value="UniProtKB-SubCell"/>
</dbReference>
<dbReference type="SMART" id="SM00409">
    <property type="entry name" value="IG"/>
    <property type="match status" value="2"/>
</dbReference>
<dbReference type="GO" id="GO:0008380">
    <property type="term" value="P:RNA splicing"/>
    <property type="evidence" value="ECO:0007669"/>
    <property type="project" value="UniProtKB-KW"/>
</dbReference>
<dbReference type="Pfam" id="PF00012">
    <property type="entry name" value="HSP70"/>
    <property type="match status" value="1"/>
</dbReference>
<evidence type="ECO:0000256" key="4">
    <source>
        <dbReference type="ARBA" id="ARBA00004496"/>
    </source>
</evidence>
<protein>
    <recommendedName>
        <fullName evidence="37">CXADR-like membrane protein</fullName>
    </recommendedName>
    <alternativeName>
        <fullName evidence="39">Adipocyte adhesion molecule</fullName>
    </alternativeName>
    <alternativeName>
        <fullName evidence="38">Coxsackie- and adenovirus receptor-like membrane protein</fullName>
    </alternativeName>
    <alternativeName>
        <fullName evidence="35">Heat shock 70 kDa protein 8</fullName>
    </alternativeName>
    <alternativeName>
        <fullName evidence="34">Heat shock cognate 71 kDa protein</fullName>
    </alternativeName>
</protein>
<dbReference type="CDD" id="cd10233">
    <property type="entry name" value="ASKHA_NBD_HSP70_HSPA1"/>
    <property type="match status" value="1"/>
</dbReference>
<evidence type="ECO:0000256" key="36">
    <source>
        <dbReference type="ARBA" id="ARBA00055360"/>
    </source>
</evidence>
<comment type="similarity">
    <text evidence="7">Belongs to the heat shock protein 70 family.</text>
</comment>
<evidence type="ECO:0000256" key="20">
    <source>
        <dbReference type="ARBA" id="ARBA00022801"/>
    </source>
</evidence>
<evidence type="ECO:0000256" key="23">
    <source>
        <dbReference type="ARBA" id="ARBA00022949"/>
    </source>
</evidence>
<proteinExistence type="inferred from homology"/>
<evidence type="ECO:0000256" key="22">
    <source>
        <dbReference type="ARBA" id="ARBA00022843"/>
    </source>
</evidence>
<feature type="chain" id="PRO_5023944061" description="CXADR-like membrane protein" evidence="41">
    <location>
        <begin position="18"/>
        <end position="873"/>
    </location>
</feature>
<dbReference type="GO" id="GO:0005923">
    <property type="term" value="C:bicellular tight junction"/>
    <property type="evidence" value="ECO:0007669"/>
    <property type="project" value="UniProtKB-SubCell"/>
</dbReference>
<keyword evidence="9" id="KW-1003">Cell membrane</keyword>
<keyword evidence="28" id="KW-1015">Disulfide bond</keyword>
<dbReference type="CDD" id="cd00096">
    <property type="entry name" value="Ig"/>
    <property type="match status" value="1"/>
</dbReference>
<dbReference type="SUPFAM" id="SSF48726">
    <property type="entry name" value="Immunoglobulin"/>
    <property type="match status" value="2"/>
</dbReference>
<keyword evidence="18" id="KW-0677">Repeat</keyword>
<keyword evidence="22" id="KW-0832">Ubl conjugation</keyword>
<dbReference type="FunFam" id="3.30.30.30:FF:000025">
    <property type="entry name" value="Uncharacterized protein"/>
    <property type="match status" value="1"/>
</dbReference>
<dbReference type="GO" id="GO:0051082">
    <property type="term" value="F:unfolded protein binding"/>
    <property type="evidence" value="ECO:0007669"/>
    <property type="project" value="UniProtKB-ARBA"/>
</dbReference>
<dbReference type="InterPro" id="IPR036179">
    <property type="entry name" value="Ig-like_dom_sf"/>
</dbReference>
<keyword evidence="21" id="KW-0067">ATP-binding</keyword>
<evidence type="ECO:0000256" key="10">
    <source>
        <dbReference type="ARBA" id="ARBA00022481"/>
    </source>
</evidence>
<dbReference type="GO" id="GO:0016887">
    <property type="term" value="F:ATP hydrolysis activity"/>
    <property type="evidence" value="ECO:0007669"/>
    <property type="project" value="UniProtKB-ARBA"/>
</dbReference>
<evidence type="ECO:0000313" key="44">
    <source>
        <dbReference type="Proteomes" id="UP000001811"/>
    </source>
</evidence>
<dbReference type="NCBIfam" id="NF001413">
    <property type="entry name" value="PRK00290.1"/>
    <property type="match status" value="1"/>
</dbReference>
<keyword evidence="20" id="KW-0378">Hydrolase</keyword>
<dbReference type="SUPFAM" id="SSF100934">
    <property type="entry name" value="Heat shock protein 70kD (HSP70), C-terminal subdomain"/>
    <property type="match status" value="1"/>
</dbReference>
<dbReference type="GO" id="GO:0098690">
    <property type="term" value="C:glycinergic synapse"/>
    <property type="evidence" value="ECO:0007669"/>
    <property type="project" value="UniProtKB-ARBA"/>
</dbReference>
<dbReference type="PANTHER" id="PTHR19375">
    <property type="entry name" value="HEAT SHOCK PROTEIN 70KDA"/>
    <property type="match status" value="1"/>
</dbReference>
<keyword evidence="27" id="KW-0472">Membrane</keyword>
<dbReference type="GO" id="GO:0006914">
    <property type="term" value="P:autophagy"/>
    <property type="evidence" value="ECO:0007669"/>
    <property type="project" value="UniProtKB-ARBA"/>
</dbReference>
<evidence type="ECO:0000256" key="16">
    <source>
        <dbReference type="ARBA" id="ARBA00022728"/>
    </source>
</evidence>
<dbReference type="SMART" id="SM00408">
    <property type="entry name" value="IGc2"/>
    <property type="match status" value="2"/>
</dbReference>
<dbReference type="InterPro" id="IPR018181">
    <property type="entry name" value="Heat_shock_70_CS"/>
</dbReference>
<dbReference type="PROSITE" id="PS50835">
    <property type="entry name" value="IG_LIKE"/>
    <property type="match status" value="2"/>
</dbReference>
<evidence type="ECO:0000256" key="33">
    <source>
        <dbReference type="ARBA" id="ARBA00023319"/>
    </source>
</evidence>
<evidence type="ECO:0000256" key="26">
    <source>
        <dbReference type="ARBA" id="ARBA00023016"/>
    </source>
</evidence>
<evidence type="ECO:0000256" key="28">
    <source>
        <dbReference type="ARBA" id="ARBA00023157"/>
    </source>
</evidence>
<name>A0A5F9DUM8_RABIT</name>
<dbReference type="AlphaFoldDB" id="A0A5F9DUM8"/>
<evidence type="ECO:0000256" key="29">
    <source>
        <dbReference type="ARBA" id="ARBA00023180"/>
    </source>
</evidence>
<evidence type="ECO:0000313" key="43">
    <source>
        <dbReference type="Ensembl" id="ENSOCUP00000049230.1"/>
    </source>
</evidence>
<dbReference type="GO" id="GO:0140662">
    <property type="term" value="F:ATP-dependent protein folding chaperone"/>
    <property type="evidence" value="ECO:0007669"/>
    <property type="project" value="InterPro"/>
</dbReference>
<keyword evidence="30" id="KW-0143">Chaperone</keyword>
<reference evidence="43 44" key="1">
    <citation type="journal article" date="2011" name="Nature">
        <title>A high-resolution map of human evolutionary constraint using 29 mammals.</title>
        <authorList>
            <person name="Lindblad-Toh K."/>
            <person name="Garber M."/>
            <person name="Zuk O."/>
            <person name="Lin M.F."/>
            <person name="Parker B.J."/>
            <person name="Washietl S."/>
            <person name="Kheradpour P."/>
            <person name="Ernst J."/>
            <person name="Jordan G."/>
            <person name="Mauceli E."/>
            <person name="Ward L.D."/>
            <person name="Lowe C.B."/>
            <person name="Holloway A.K."/>
            <person name="Clamp M."/>
            <person name="Gnerre S."/>
            <person name="Alfoldi J."/>
            <person name="Beal K."/>
            <person name="Chang J."/>
            <person name="Clawson H."/>
            <person name="Cuff J."/>
            <person name="Di Palma F."/>
            <person name="Fitzgerald S."/>
            <person name="Flicek P."/>
            <person name="Guttman M."/>
            <person name="Hubisz M.J."/>
            <person name="Jaffe D.B."/>
            <person name="Jungreis I."/>
            <person name="Kent W.J."/>
            <person name="Kostka D."/>
            <person name="Lara M."/>
            <person name="Martins A.L."/>
            <person name="Massingham T."/>
            <person name="Moltke I."/>
            <person name="Raney B.J."/>
            <person name="Rasmussen M.D."/>
            <person name="Robinson J."/>
            <person name="Stark A."/>
            <person name="Vilella A.J."/>
            <person name="Wen J."/>
            <person name="Xie X."/>
            <person name="Zody M.C."/>
            <person name="Baldwin J."/>
            <person name="Bloom T."/>
            <person name="Chin C.W."/>
            <person name="Heiman D."/>
            <person name="Nicol R."/>
            <person name="Nusbaum C."/>
            <person name="Young S."/>
            <person name="Wilkinson J."/>
            <person name="Worley K.C."/>
            <person name="Kovar C.L."/>
            <person name="Muzny D.M."/>
            <person name="Gibbs R.A."/>
            <person name="Cree A."/>
            <person name="Dihn H.H."/>
            <person name="Fowler G."/>
            <person name="Jhangiani S."/>
            <person name="Joshi V."/>
            <person name="Lee S."/>
            <person name="Lewis L.R."/>
            <person name="Nazareth L.V."/>
            <person name="Okwuonu G."/>
            <person name="Santibanez J."/>
            <person name="Warren W.C."/>
            <person name="Mardis E.R."/>
            <person name="Weinstock G.M."/>
            <person name="Wilson R.K."/>
            <person name="Delehaunty K."/>
            <person name="Dooling D."/>
            <person name="Fronik C."/>
            <person name="Fulton L."/>
            <person name="Fulton B."/>
            <person name="Graves T."/>
            <person name="Minx P."/>
            <person name="Sodergren E."/>
            <person name="Birney E."/>
            <person name="Margulies E.H."/>
            <person name="Herrero J."/>
            <person name="Green E.D."/>
            <person name="Haussler D."/>
            <person name="Siepel A."/>
            <person name="Goldman N."/>
            <person name="Pollard K.S."/>
            <person name="Pedersen J.S."/>
            <person name="Lander E.S."/>
            <person name="Kellis M."/>
        </authorList>
    </citation>
    <scope>NUCLEOTIDE SEQUENCE [LARGE SCALE GENOMIC DNA]</scope>
    <source>
        <strain evidence="43 44">Thorbecke inbred</strain>
    </source>
</reference>
<gene>
    <name evidence="43" type="primary">HSPA8</name>
</gene>
<sequence length="873" mass="96271">MSPLLLLLVSYYVGTLGTHTEIKRVAEEKVTLPCHHQLGLPEKDTLDIEWLLTDNEGNQKVVITYSSHHVYNNLTEEQKGRVAFASNFLAGDASLQIEPLKPSDEGRYTCKVKNSGRYVWSHVILKVLVRPSKPKCELEGALTEGSDLTLQCESSSGTKPIVYYWQRIREKEGEDEHLPPKSRIDYNNPGRVLLQNLTMSSSGLYQCTAGNEAGKESCVVRVTVQSIMSKGPAVGIDLGTTYSCVGVFQHGKVEIIANDQGNRTTPSYVAFTDTERLIGDAAKNQVAMNPTNTVFDAKRLIGRRFDDAVVQSDMKHWPFMVVNDAGRPKVQVEYKGETKSFYPEEVSSMVLTKMKEIAEAYLGKTVTNAVVTVPAYFNDSQRQATKDAGTIAGLNVLRIINEPTAAAIAYGLDKKVGAERNVLIFDLGGGTFDVSILTIEDGIFEVKSTAGDTHLGGEDFDNRMVNHFIAEFKRKHKKDISENKRAVRRLRTACERAKRTLSSSTQASIEIDSLYEGIDFYTSITRARFEELNADLFRGTLDPVEKALRDAKLDKSQIHDIVLVGGSTRIPKIQKLLQDFFNGKELNKSINPDEAVAYGAAVQAAILSGDKSENVQDLLLLDVTPLSLGIETAGGVMTVLIKRNTTIPTKQTQTFTTYSDNQPGVLIQVYEGERAMTKDNNLLGKFELTGIPPAPRGVPQIEVTFDIDANGILNVSAVDKSTGKENKITITNDKGRLSKEDIERMVQEAEKYKAEDEKQRDKVSSKNSLESYAFNMKATVEDEKLQGKINDEDKQKILDKCNEIINWLDKNQTAEKEEFEHQQKELEKVCNPIITKLYQSAGGMPGGMPGGFPGGGAPPSGGASSGPTIEEVD</sequence>
<comment type="subcellular location">
    <subcellularLocation>
        <location evidence="3">Cell junction</location>
        <location evidence="3">Tight junction</location>
    </subcellularLocation>
    <subcellularLocation>
        <location evidence="2">Cell membrane</location>
        <topology evidence="2">Single-pass type I membrane protein</topology>
    </subcellularLocation>
    <subcellularLocation>
        <location evidence="4">Cytoplasm</location>
    </subcellularLocation>
    <subcellularLocation>
        <location evidence="6">Lysosome membrane</location>
        <topology evidence="6">Peripheral membrane protein</topology>
        <orientation evidence="6">Cytoplasmic side</orientation>
    </subcellularLocation>
    <subcellularLocation>
        <location evidence="1">Melanosome</location>
    </subcellularLocation>
    <subcellularLocation>
        <location evidence="5">Nucleus</location>
        <location evidence="5">Nucleolus</location>
    </subcellularLocation>
</comment>
<dbReference type="SUPFAM" id="SSF53067">
    <property type="entry name" value="Actin-like ATPase domain"/>
    <property type="match status" value="2"/>
</dbReference>
<dbReference type="GO" id="GO:0005524">
    <property type="term" value="F:ATP binding"/>
    <property type="evidence" value="ECO:0007669"/>
    <property type="project" value="UniProtKB-KW"/>
</dbReference>
<keyword evidence="19" id="KW-0547">Nucleotide-binding</keyword>
<keyword evidence="17 41" id="KW-0732">Signal</keyword>
<dbReference type="GO" id="GO:0005765">
    <property type="term" value="C:lysosomal membrane"/>
    <property type="evidence" value="ECO:0007669"/>
    <property type="project" value="UniProtKB-SubCell"/>
</dbReference>
<evidence type="ECO:0000256" key="5">
    <source>
        <dbReference type="ARBA" id="ARBA00004604"/>
    </source>
</evidence>
<dbReference type="EMBL" id="AAGW02009545">
    <property type="status" value="NOT_ANNOTATED_CDS"/>
    <property type="molecule type" value="Genomic_DNA"/>
</dbReference>
<evidence type="ECO:0000256" key="14">
    <source>
        <dbReference type="ARBA" id="ARBA00022664"/>
    </source>
</evidence>
<dbReference type="FunFam" id="1.20.1270.10:FF:000003">
    <property type="entry name" value="heat shock cognate 71 kDa protein-like"/>
    <property type="match status" value="1"/>
</dbReference>
<evidence type="ECO:0000256" key="25">
    <source>
        <dbReference type="ARBA" id="ARBA00022990"/>
    </source>
</evidence>
<dbReference type="GeneTree" id="ENSGT00950000183206"/>
<comment type="function">
    <text evidence="36">May be involved in the cell-cell adhesion. May play a role in adipocyte differentiation and development of obesity. Is required for normal small intestine development.</text>
</comment>
<keyword evidence="24" id="KW-1133">Transmembrane helix</keyword>
<evidence type="ECO:0000256" key="34">
    <source>
        <dbReference type="ARBA" id="ARBA00040611"/>
    </source>
</evidence>
<dbReference type="Gene3D" id="2.60.40.10">
    <property type="entry name" value="Immunoglobulins"/>
    <property type="match status" value="2"/>
</dbReference>
<dbReference type="PROSITE" id="PS00329">
    <property type="entry name" value="HSP70_2"/>
    <property type="match status" value="1"/>
</dbReference>
<keyword evidence="33" id="KW-0393">Immunoglobulin domain</keyword>
<evidence type="ECO:0000256" key="21">
    <source>
        <dbReference type="ARBA" id="ARBA00022840"/>
    </source>
</evidence>
<dbReference type="SUPFAM" id="SSF100920">
    <property type="entry name" value="Heat shock protein 70kD (HSP70), peptide-binding domain"/>
    <property type="match status" value="1"/>
</dbReference>
<evidence type="ECO:0000256" key="18">
    <source>
        <dbReference type="ARBA" id="ARBA00022737"/>
    </source>
</evidence>
<keyword evidence="32" id="KW-0539">Nucleus</keyword>
<evidence type="ECO:0000256" key="40">
    <source>
        <dbReference type="SAM" id="MobiDB-lite"/>
    </source>
</evidence>
<dbReference type="FunFam" id="3.90.640.10:FF:000134">
    <property type="entry name" value="Heat shock cognate 71 kDa protein"/>
    <property type="match status" value="1"/>
</dbReference>
<dbReference type="FunFam" id="2.60.34.10:FF:000002">
    <property type="entry name" value="Heat shock 70 kDa"/>
    <property type="match status" value="1"/>
</dbReference>
<dbReference type="FunFam" id="3.30.420.40:FF:000172">
    <property type="entry name" value="Heat shock 70 kDa protein"/>
    <property type="match status" value="1"/>
</dbReference>
<dbReference type="Gene3D" id="3.30.30.30">
    <property type="match status" value="1"/>
</dbReference>
<dbReference type="InterPro" id="IPR029047">
    <property type="entry name" value="HSP70_peptide-bd_sf"/>
</dbReference>
<dbReference type="InterPro" id="IPR013106">
    <property type="entry name" value="Ig_V-set"/>
</dbReference>
<dbReference type="Gene3D" id="3.90.640.10">
    <property type="entry name" value="Actin, Chain A, domain 4"/>
    <property type="match status" value="1"/>
</dbReference>
<feature type="compositionally biased region" description="Gly residues" evidence="40">
    <location>
        <begin position="843"/>
        <end position="859"/>
    </location>
</feature>
<dbReference type="Pfam" id="PF13895">
    <property type="entry name" value="Ig_2"/>
    <property type="match status" value="1"/>
</dbReference>
<dbReference type="PRINTS" id="PR00301">
    <property type="entry name" value="HEATSHOCK70"/>
</dbReference>
<evidence type="ECO:0000259" key="42">
    <source>
        <dbReference type="PROSITE" id="PS50835"/>
    </source>
</evidence>
<evidence type="ECO:0000256" key="27">
    <source>
        <dbReference type="ARBA" id="ARBA00023136"/>
    </source>
</evidence>
<dbReference type="GO" id="GO:0005681">
    <property type="term" value="C:spliceosomal complex"/>
    <property type="evidence" value="ECO:0007669"/>
    <property type="project" value="UniProtKB-KW"/>
</dbReference>
<feature type="domain" description="Ig-like" evidence="42">
    <location>
        <begin position="134"/>
        <end position="223"/>
    </location>
</feature>
<dbReference type="CDD" id="cd20960">
    <property type="entry name" value="IgV_CAR_like"/>
    <property type="match status" value="1"/>
</dbReference>
<evidence type="ECO:0000256" key="17">
    <source>
        <dbReference type="ARBA" id="ARBA00022729"/>
    </source>
</evidence>
<feature type="signal peptide" evidence="41">
    <location>
        <begin position="1"/>
        <end position="17"/>
    </location>
</feature>
<dbReference type="Pfam" id="PF07686">
    <property type="entry name" value="V-set"/>
    <property type="match status" value="1"/>
</dbReference>
<organism evidence="43 44">
    <name type="scientific">Oryctolagus cuniculus</name>
    <name type="common">Rabbit</name>
    <dbReference type="NCBI Taxonomy" id="9986"/>
    <lineage>
        <taxon>Eukaryota</taxon>
        <taxon>Metazoa</taxon>
        <taxon>Chordata</taxon>
        <taxon>Craniata</taxon>
        <taxon>Vertebrata</taxon>
        <taxon>Euteleostomi</taxon>
        <taxon>Mammalia</taxon>
        <taxon>Eutheria</taxon>
        <taxon>Euarchontoglires</taxon>
        <taxon>Glires</taxon>
        <taxon>Lagomorpha</taxon>
        <taxon>Leporidae</taxon>
        <taxon>Oryctolagus</taxon>
    </lineage>
</organism>
<evidence type="ECO:0000256" key="6">
    <source>
        <dbReference type="ARBA" id="ARBA00004630"/>
    </source>
</evidence>
<evidence type="ECO:0000256" key="11">
    <source>
        <dbReference type="ARBA" id="ARBA00022490"/>
    </source>
</evidence>
<evidence type="ECO:0000256" key="41">
    <source>
        <dbReference type="SAM" id="SignalP"/>
    </source>
</evidence>
<keyword evidence="16" id="KW-0747">Spliceosome</keyword>
<keyword evidence="14" id="KW-0507">mRNA processing</keyword>
<keyword evidence="29" id="KW-0325">Glycoprotein</keyword>
<keyword evidence="15" id="KW-0812">Transmembrane</keyword>
<dbReference type="InterPro" id="IPR007110">
    <property type="entry name" value="Ig-like_dom"/>
</dbReference>
<keyword evidence="44" id="KW-1185">Reference proteome</keyword>
<evidence type="ECO:0000256" key="32">
    <source>
        <dbReference type="ARBA" id="ARBA00023242"/>
    </source>
</evidence>
<evidence type="ECO:0000256" key="8">
    <source>
        <dbReference type="ARBA" id="ARBA00022427"/>
    </source>
</evidence>
<dbReference type="Proteomes" id="UP000001811">
    <property type="component" value="Chromosome 1"/>
</dbReference>
<evidence type="ECO:0000256" key="24">
    <source>
        <dbReference type="ARBA" id="ARBA00022989"/>
    </source>
</evidence>
<evidence type="ECO:0000256" key="7">
    <source>
        <dbReference type="ARBA" id="ARBA00007381"/>
    </source>
</evidence>
<dbReference type="SMART" id="SM00406">
    <property type="entry name" value="IGv"/>
    <property type="match status" value="1"/>
</dbReference>
<keyword evidence="31" id="KW-0508">mRNA splicing</keyword>
<dbReference type="FunFam" id="2.60.40.10:FF:000764">
    <property type="entry name" value="CXADR like membrane protein"/>
    <property type="match status" value="1"/>
</dbReference>
<dbReference type="FunFam" id="2.60.40.10:FF:000095">
    <property type="entry name" value="immunoglobulin superfamily member 11 isoform X1"/>
    <property type="match status" value="1"/>
</dbReference>
<evidence type="ECO:0000256" key="1">
    <source>
        <dbReference type="ARBA" id="ARBA00004223"/>
    </source>
</evidence>
<dbReference type="Gene3D" id="3.30.420.40">
    <property type="match status" value="2"/>
</dbReference>
<evidence type="ECO:0000256" key="9">
    <source>
        <dbReference type="ARBA" id="ARBA00022475"/>
    </source>
</evidence>
<keyword evidence="11" id="KW-0963">Cytoplasm</keyword>
<keyword evidence="23" id="KW-0965">Cell junction</keyword>
<dbReference type="GO" id="GO:0006397">
    <property type="term" value="P:mRNA processing"/>
    <property type="evidence" value="ECO:0007669"/>
    <property type="project" value="UniProtKB-KW"/>
</dbReference>
<dbReference type="GO" id="GO:0005886">
    <property type="term" value="C:plasma membrane"/>
    <property type="evidence" value="ECO:0007669"/>
    <property type="project" value="UniProtKB-SubCell"/>
</dbReference>
<evidence type="ECO:0000256" key="30">
    <source>
        <dbReference type="ARBA" id="ARBA00023186"/>
    </source>
</evidence>
<dbReference type="Bgee" id="ENSOCUG00000015533">
    <property type="expression patterns" value="Expressed in ovary and 16 other cell types or tissues"/>
</dbReference>
<dbReference type="InterPro" id="IPR013126">
    <property type="entry name" value="Hsp_70_fam"/>
</dbReference>
<keyword evidence="12" id="KW-1017">Isopeptide bond</keyword>
<evidence type="ECO:0000256" key="13">
    <source>
        <dbReference type="ARBA" id="ARBA00022553"/>
    </source>
</evidence>
<dbReference type="GO" id="GO:0072318">
    <property type="term" value="P:clathrin coat disassembly"/>
    <property type="evidence" value="ECO:0007669"/>
    <property type="project" value="UniProtKB-ARBA"/>
</dbReference>